<reference evidence="1 2" key="1">
    <citation type="journal article" date="2018" name="IMA Fungus">
        <title>IMA Genome-F 10: Nine draft genome sequences of Claviceps purpurea s.lat., including C. arundinis, C. humidiphila, and C. cf. spartinae, pseudomolecules for the pitch canker pathogen Fusarium circinatum, draft genome of Davidsoniella eucalypti, Grosmannia galeiformis, Quambalaria eucalypti, and Teratosphaeria destructans.</title>
        <authorList>
            <person name="Wingfield B.D."/>
            <person name="Liu M."/>
            <person name="Nguyen H.D."/>
            <person name="Lane F.A."/>
            <person name="Morgan S.W."/>
            <person name="De Vos L."/>
            <person name="Wilken P.M."/>
            <person name="Duong T.A."/>
            <person name="Aylward J."/>
            <person name="Coetzee M.P."/>
            <person name="Dadej K."/>
            <person name="De Beer Z.W."/>
            <person name="Findlay W."/>
            <person name="Havenga M."/>
            <person name="Kolarik M."/>
            <person name="Menzies J.G."/>
            <person name="Naidoo K."/>
            <person name="Pochopski O."/>
            <person name="Shoukouhi P."/>
            <person name="Santana Q.C."/>
            <person name="Seifert K.A."/>
            <person name="Soal N."/>
            <person name="Steenkamp E.T."/>
            <person name="Tatham C.T."/>
            <person name="van der Nest M.A."/>
            <person name="Wingfield M.J."/>
        </authorList>
    </citation>
    <scope>NUCLEOTIDE SEQUENCE [LARGE SCALE GENOMIC DNA]</scope>
    <source>
        <strain evidence="1">CMW44962</strain>
    </source>
</reference>
<dbReference type="InterPro" id="IPR029063">
    <property type="entry name" value="SAM-dependent_MTases_sf"/>
</dbReference>
<evidence type="ECO:0000313" key="1">
    <source>
        <dbReference type="EMBL" id="KAH9827449.1"/>
    </source>
</evidence>
<name>A0A9W7SRJ1_9PEZI</name>
<sequence length="172" mass="19393">MDALSQLNREPVYFADCCAGISWPLLETLIERLPEKPALILSIGCGSGLLEFLLLHVTKGELNLYGVEVPLCVNRHLPEQRMLRVPCSESLHPDALLASCLVFVYPRQATLVGRYVETFLDGALDQLVWLGHRSDWPDFQNVIMPRFHELEMVQDRGVASNELLVIASVPRR</sequence>
<gene>
    <name evidence="1" type="ORF">Tdes44962_MAKER02896</name>
</gene>
<accession>A0A9W7SRJ1</accession>
<comment type="caution">
    <text evidence="1">The sequence shown here is derived from an EMBL/GenBank/DDBJ whole genome shotgun (WGS) entry which is preliminary data.</text>
</comment>
<evidence type="ECO:0000313" key="2">
    <source>
        <dbReference type="Proteomes" id="UP001138500"/>
    </source>
</evidence>
<reference evidence="1 2" key="2">
    <citation type="journal article" date="2021" name="Curr. Genet.">
        <title>Genetic response to nitrogen starvation in the aggressive Eucalyptus foliar pathogen Teratosphaeria destructans.</title>
        <authorList>
            <person name="Havenga M."/>
            <person name="Wingfield B.D."/>
            <person name="Wingfield M.J."/>
            <person name="Dreyer L.L."/>
            <person name="Roets F."/>
            <person name="Aylward J."/>
        </authorList>
    </citation>
    <scope>NUCLEOTIDE SEQUENCE [LARGE SCALE GENOMIC DNA]</scope>
    <source>
        <strain evidence="1">CMW44962</strain>
    </source>
</reference>
<keyword evidence="2" id="KW-1185">Reference proteome</keyword>
<evidence type="ECO:0008006" key="3">
    <source>
        <dbReference type="Google" id="ProtNLM"/>
    </source>
</evidence>
<dbReference type="OrthoDB" id="2151982at2759"/>
<organism evidence="1 2">
    <name type="scientific">Teratosphaeria destructans</name>
    <dbReference type="NCBI Taxonomy" id="418781"/>
    <lineage>
        <taxon>Eukaryota</taxon>
        <taxon>Fungi</taxon>
        <taxon>Dikarya</taxon>
        <taxon>Ascomycota</taxon>
        <taxon>Pezizomycotina</taxon>
        <taxon>Dothideomycetes</taxon>
        <taxon>Dothideomycetidae</taxon>
        <taxon>Mycosphaerellales</taxon>
        <taxon>Teratosphaeriaceae</taxon>
        <taxon>Teratosphaeria</taxon>
    </lineage>
</organism>
<dbReference type="SUPFAM" id="SSF53335">
    <property type="entry name" value="S-adenosyl-L-methionine-dependent methyltransferases"/>
    <property type="match status" value="1"/>
</dbReference>
<dbReference type="Proteomes" id="UP001138500">
    <property type="component" value="Unassembled WGS sequence"/>
</dbReference>
<dbReference type="AlphaFoldDB" id="A0A9W7SRJ1"/>
<dbReference type="EMBL" id="RIBY02001879">
    <property type="protein sequence ID" value="KAH9827449.1"/>
    <property type="molecule type" value="Genomic_DNA"/>
</dbReference>
<proteinExistence type="predicted"/>
<protein>
    <recommendedName>
        <fullName evidence="3">Methyltransferase domain-containing protein</fullName>
    </recommendedName>
</protein>